<feature type="transmembrane region" description="Helical" evidence="1">
    <location>
        <begin position="315"/>
        <end position="338"/>
    </location>
</feature>
<keyword evidence="1" id="KW-0472">Membrane</keyword>
<feature type="transmembrane region" description="Helical" evidence="1">
    <location>
        <begin position="213"/>
        <end position="237"/>
    </location>
</feature>
<proteinExistence type="predicted"/>
<reference evidence="2 3" key="1">
    <citation type="journal article" date="2017" name="Front. Microbiol.">
        <title>New Insights into the Diversity of the Genus Faecalibacterium.</title>
        <authorList>
            <person name="Benevides L."/>
            <person name="Burman S."/>
            <person name="Martin R."/>
            <person name="Robert V."/>
            <person name="Thomas M."/>
            <person name="Miquel S."/>
            <person name="Chain F."/>
            <person name="Sokol H."/>
            <person name="Bermudez-Humaran L.G."/>
            <person name="Morrison M."/>
            <person name="Langella P."/>
            <person name="Azevedo V.A."/>
            <person name="Chatel J.M."/>
            <person name="Soares S."/>
        </authorList>
    </citation>
    <scope>NUCLEOTIDE SEQUENCE [LARGE SCALE GENOMIC DNA]</scope>
    <source>
        <strain evidence="3">CNCM I-4540</strain>
    </source>
</reference>
<feature type="transmembrane region" description="Helical" evidence="1">
    <location>
        <begin position="170"/>
        <end position="201"/>
    </location>
</feature>
<feature type="transmembrane region" description="Helical" evidence="1">
    <location>
        <begin position="344"/>
        <end position="363"/>
    </location>
</feature>
<feature type="transmembrane region" description="Helical" evidence="1">
    <location>
        <begin position="115"/>
        <end position="134"/>
    </location>
</feature>
<keyword evidence="1" id="KW-1133">Transmembrane helix</keyword>
<gene>
    <name evidence="2" type="ORF">CGS46_10075</name>
</gene>
<protein>
    <recommendedName>
        <fullName evidence="4">Glycosyltransferase RgtA/B/C/D-like domain-containing protein</fullName>
    </recommendedName>
</protein>
<evidence type="ECO:0000256" key="1">
    <source>
        <dbReference type="SAM" id="Phobius"/>
    </source>
</evidence>
<evidence type="ECO:0000313" key="3">
    <source>
        <dbReference type="Proteomes" id="UP000220752"/>
    </source>
</evidence>
<dbReference type="InterPro" id="IPR025686">
    <property type="entry name" value="Glucos_trans_II"/>
</dbReference>
<organism evidence="2 3">
    <name type="scientific">Faecalibacterium langellae</name>
    <dbReference type="NCBI Taxonomy" id="3435293"/>
    <lineage>
        <taxon>Bacteria</taxon>
        <taxon>Bacillati</taxon>
        <taxon>Bacillota</taxon>
        <taxon>Clostridia</taxon>
        <taxon>Eubacteriales</taxon>
        <taxon>Oscillospiraceae</taxon>
        <taxon>Faecalibacterium</taxon>
    </lineage>
</organism>
<dbReference type="EMBL" id="NMTQ01000034">
    <property type="protein sequence ID" value="PDX58257.1"/>
    <property type="molecule type" value="Genomic_DNA"/>
</dbReference>
<evidence type="ECO:0000313" key="2">
    <source>
        <dbReference type="EMBL" id="PDX58257.1"/>
    </source>
</evidence>
<feature type="transmembrane region" description="Helical" evidence="1">
    <location>
        <begin position="384"/>
        <end position="401"/>
    </location>
</feature>
<dbReference type="Pfam" id="PF14264">
    <property type="entry name" value="Glucos_trans_II"/>
    <property type="match status" value="1"/>
</dbReference>
<comment type="caution">
    <text evidence="2">The sequence shown here is derived from an EMBL/GenBank/DDBJ whole genome shotgun (WGS) entry which is preliminary data.</text>
</comment>
<keyword evidence="1" id="KW-0812">Transmembrane</keyword>
<name>A0A2A6ZA96_9FIRM</name>
<keyword evidence="3" id="KW-1185">Reference proteome</keyword>
<accession>A0A2A6ZA96</accession>
<feature type="transmembrane region" description="Helical" evidence="1">
    <location>
        <begin position="27"/>
        <end position="47"/>
    </location>
</feature>
<evidence type="ECO:0008006" key="4">
    <source>
        <dbReference type="Google" id="ProtNLM"/>
    </source>
</evidence>
<sequence>MEKITMKEKIDVQKPDDLGLDISDLRYFLVMLLFSAVVFFLLISQRLTNTFDGLWNNTWFFGGYWQVVTGRWLWPVIDALRFGIQTEPFNSLLTLSMSALAVTLLRKFFTEKDSVVTYLAGMAVLASTVTGIQLSYRFQSPVFGCSFLFSVLAAERVVRAADFRKAVVQGALLLVMSLACYQTSLDNFCLLLLTYLLLLLFRNVDREKVHAHIGRSLCSAAAGMVLYFLLTKLIVWACGWQMASYNGGADVSVLSILKNLPNAIAETYQLFGAYFFQNYYRHNILQPVGFFVLVFLALSIGLLNRFRKMLHRKNWEYILLGVAALIVLPIMCNAIMLITSEAVWLLQMGEGLNLFVPVCLLLLEGTRTNQPMVKKYVRAARTGAVVLAVLVVYGNVCSAVIDQEAMYEGRKTLKSMSDHIADDLMSSGYFDDNEQLPVLFVGRPSSNSSFMKREYYLYANPYAQMGRFWLNDYSARASWKAVFRDITPAKLKHCSVEQYGELYSRTELEQMPVYPQEGYIQQIDGVVVVKISDDYKVDKEFAPLIDLGELFQLIMDDINDS</sequence>
<dbReference type="AlphaFoldDB" id="A0A2A6ZA96"/>
<dbReference type="Proteomes" id="UP000220752">
    <property type="component" value="Unassembled WGS sequence"/>
</dbReference>
<feature type="transmembrane region" description="Helical" evidence="1">
    <location>
        <begin position="284"/>
        <end position="303"/>
    </location>
</feature>